<dbReference type="RefSeq" id="XP_001019708.2">
    <property type="nucleotide sequence ID" value="XM_001019708.2"/>
</dbReference>
<keyword evidence="1" id="KW-0547">Nucleotide-binding</keyword>
<feature type="signal peptide" evidence="2">
    <location>
        <begin position="1"/>
        <end position="20"/>
    </location>
</feature>
<dbReference type="Proteomes" id="UP000009168">
    <property type="component" value="Unassembled WGS sequence"/>
</dbReference>
<evidence type="ECO:0000313" key="5">
    <source>
        <dbReference type="Proteomes" id="UP000009168"/>
    </source>
</evidence>
<dbReference type="AlphaFoldDB" id="I7MKK6"/>
<gene>
    <name evidence="4" type="ORF">TTHERM_00136270</name>
</gene>
<dbReference type="GeneID" id="7823005"/>
<sequence length="289" mass="34108">MQVYHFYCLHLLIFLNDTHALMIGKTGVGKSYLSNLILGKECFSTSADNTTRKLGSIIRSNNWLTIIKTQGLFYGKQKSKNLLNNIIQIIKDVKGIHKIIFVTQYGSVLDQLSLIILGVLSYCILGISPDLLVIVNKSGREYEYTKNLEQKYKHFGDQIFIKEEQQLNKDISYMYEKIKYWWGKDFILLDVKDFNACQSNEEEEKQKQFCSFQLCQEIFYCSFISQDQVKNWQEFYSAFQKKDIKIQYYIDQENIIREEIKKNSKKMNIITIPISKRSFYVLLQFQNKI</sequence>
<protein>
    <submittedName>
        <fullName evidence="4">50S ribosome-binding GTPase</fullName>
    </submittedName>
</protein>
<evidence type="ECO:0000256" key="2">
    <source>
        <dbReference type="SAM" id="SignalP"/>
    </source>
</evidence>
<keyword evidence="5" id="KW-1185">Reference proteome</keyword>
<keyword evidence="2" id="KW-0732">Signal</keyword>
<evidence type="ECO:0000259" key="3">
    <source>
        <dbReference type="Pfam" id="PF04548"/>
    </source>
</evidence>
<dbReference type="GO" id="GO:0005525">
    <property type="term" value="F:GTP binding"/>
    <property type="evidence" value="ECO:0007669"/>
    <property type="project" value="InterPro"/>
</dbReference>
<dbReference type="InterPro" id="IPR027417">
    <property type="entry name" value="P-loop_NTPase"/>
</dbReference>
<proteinExistence type="predicted"/>
<dbReference type="EMBL" id="GG662639">
    <property type="protein sequence ID" value="EAR99463.2"/>
    <property type="molecule type" value="Genomic_DNA"/>
</dbReference>
<dbReference type="InParanoid" id="I7MKK6"/>
<feature type="domain" description="AIG1-type G" evidence="3">
    <location>
        <begin position="21"/>
        <end position="108"/>
    </location>
</feature>
<dbReference type="KEGG" id="tet:TTHERM_00136270"/>
<dbReference type="Pfam" id="PF04548">
    <property type="entry name" value="AIG1"/>
    <property type="match status" value="1"/>
</dbReference>
<feature type="chain" id="PRO_5003712621" evidence="2">
    <location>
        <begin position="21"/>
        <end position="289"/>
    </location>
</feature>
<dbReference type="OrthoDB" id="425923at2759"/>
<accession>I7MKK6</accession>
<dbReference type="Gene3D" id="3.40.50.300">
    <property type="entry name" value="P-loop containing nucleotide triphosphate hydrolases"/>
    <property type="match status" value="1"/>
</dbReference>
<organism evidence="4 5">
    <name type="scientific">Tetrahymena thermophila (strain SB210)</name>
    <dbReference type="NCBI Taxonomy" id="312017"/>
    <lineage>
        <taxon>Eukaryota</taxon>
        <taxon>Sar</taxon>
        <taxon>Alveolata</taxon>
        <taxon>Ciliophora</taxon>
        <taxon>Intramacronucleata</taxon>
        <taxon>Oligohymenophorea</taxon>
        <taxon>Hymenostomatida</taxon>
        <taxon>Tetrahymenina</taxon>
        <taxon>Tetrahymenidae</taxon>
        <taxon>Tetrahymena</taxon>
    </lineage>
</organism>
<dbReference type="InterPro" id="IPR006703">
    <property type="entry name" value="G_AIG1"/>
</dbReference>
<name>I7MKK6_TETTS</name>
<evidence type="ECO:0000313" key="4">
    <source>
        <dbReference type="EMBL" id="EAR99463.2"/>
    </source>
</evidence>
<evidence type="ECO:0000256" key="1">
    <source>
        <dbReference type="ARBA" id="ARBA00022741"/>
    </source>
</evidence>
<reference evidence="5" key="1">
    <citation type="journal article" date="2006" name="PLoS Biol.">
        <title>Macronuclear genome sequence of the ciliate Tetrahymena thermophila, a model eukaryote.</title>
        <authorList>
            <person name="Eisen J.A."/>
            <person name="Coyne R.S."/>
            <person name="Wu M."/>
            <person name="Wu D."/>
            <person name="Thiagarajan M."/>
            <person name="Wortman J.R."/>
            <person name="Badger J.H."/>
            <person name="Ren Q."/>
            <person name="Amedeo P."/>
            <person name="Jones K.M."/>
            <person name="Tallon L.J."/>
            <person name="Delcher A.L."/>
            <person name="Salzberg S.L."/>
            <person name="Silva J.C."/>
            <person name="Haas B.J."/>
            <person name="Majoros W.H."/>
            <person name="Farzad M."/>
            <person name="Carlton J.M."/>
            <person name="Smith R.K. Jr."/>
            <person name="Garg J."/>
            <person name="Pearlman R.E."/>
            <person name="Karrer K.M."/>
            <person name="Sun L."/>
            <person name="Manning G."/>
            <person name="Elde N.C."/>
            <person name="Turkewitz A.P."/>
            <person name="Asai D.J."/>
            <person name="Wilkes D.E."/>
            <person name="Wang Y."/>
            <person name="Cai H."/>
            <person name="Collins K."/>
            <person name="Stewart B.A."/>
            <person name="Lee S.R."/>
            <person name="Wilamowska K."/>
            <person name="Weinberg Z."/>
            <person name="Ruzzo W.L."/>
            <person name="Wloga D."/>
            <person name="Gaertig J."/>
            <person name="Frankel J."/>
            <person name="Tsao C.-C."/>
            <person name="Gorovsky M.A."/>
            <person name="Keeling P.J."/>
            <person name="Waller R.F."/>
            <person name="Patron N.J."/>
            <person name="Cherry J.M."/>
            <person name="Stover N.A."/>
            <person name="Krieger C.J."/>
            <person name="del Toro C."/>
            <person name="Ryder H.F."/>
            <person name="Williamson S.C."/>
            <person name="Barbeau R.A."/>
            <person name="Hamilton E.P."/>
            <person name="Orias E."/>
        </authorList>
    </citation>
    <scope>NUCLEOTIDE SEQUENCE [LARGE SCALE GENOMIC DNA]</scope>
    <source>
        <strain evidence="5">SB210</strain>
    </source>
</reference>
<dbReference type="SUPFAM" id="SSF52540">
    <property type="entry name" value="P-loop containing nucleoside triphosphate hydrolases"/>
    <property type="match status" value="1"/>
</dbReference>